<keyword evidence="5" id="KW-1185">Reference proteome</keyword>
<dbReference type="InterPro" id="IPR036291">
    <property type="entry name" value="NAD(P)-bd_dom_sf"/>
</dbReference>
<evidence type="ECO:0000313" key="5">
    <source>
        <dbReference type="Proteomes" id="UP000626244"/>
    </source>
</evidence>
<gene>
    <name evidence="4" type="primary">spsK</name>
    <name evidence="4" type="ORF">GCM10007380_02100</name>
</gene>
<dbReference type="UniPathway" id="UPA00124"/>
<dbReference type="GO" id="GO:0005829">
    <property type="term" value="C:cytosol"/>
    <property type="evidence" value="ECO:0007669"/>
    <property type="project" value="TreeGrafter"/>
</dbReference>
<dbReference type="GO" id="GO:0008831">
    <property type="term" value="F:dTDP-4-dehydrorhamnose reductase activity"/>
    <property type="evidence" value="ECO:0007669"/>
    <property type="project" value="UniProtKB-EC"/>
</dbReference>
<comment type="function">
    <text evidence="2">Catalyzes the reduction of dTDP-6-deoxy-L-lyxo-4-hexulose to yield dTDP-L-rhamnose.</text>
</comment>
<sequence length="280" mass="31951">MKILITGADGQLGKEIQNLFVKDGIEIIPYGKKQLDITNRKEVNAVLNQHQPNVIINAAAFTKVDLCEVEIEKAYLVNAIGPFNLAVEAKKMDCRFFHISTDYVFNGEKNTPYEVDDFTSPNTIYGKSKKLGEELVLAINEDSTIIRTSWLYGHKANNFVNTMVNLSNKLDEIKVVDDQIGCPTYTKDLVLILQSLLNEKPGIYHVTNLGKCSWYEFACEILQFLNRKSKIIPVTTKEYGAKTPRPMYSVLSNKKLVDLQIHQRDWKEALHEFLRKEYGN</sequence>
<dbReference type="CDD" id="cd05254">
    <property type="entry name" value="dTDP_HR_like_SDR_e"/>
    <property type="match status" value="1"/>
</dbReference>
<comment type="similarity">
    <text evidence="1 2">Belongs to the dTDP-4-dehydrorhamnose reductase family.</text>
</comment>
<feature type="domain" description="RmlD-like substrate binding" evidence="3">
    <location>
        <begin position="1"/>
        <end position="276"/>
    </location>
</feature>
<dbReference type="RefSeq" id="WP_088003500.1">
    <property type="nucleotide sequence ID" value="NZ_BMHB01000001.1"/>
</dbReference>
<evidence type="ECO:0000256" key="1">
    <source>
        <dbReference type="ARBA" id="ARBA00010944"/>
    </source>
</evidence>
<comment type="caution">
    <text evidence="4">The sequence shown here is derived from an EMBL/GenBank/DDBJ whole genome shotgun (WGS) entry which is preliminary data.</text>
</comment>
<dbReference type="Gene3D" id="3.90.25.10">
    <property type="entry name" value="UDP-galactose 4-epimerase, domain 1"/>
    <property type="match status" value="1"/>
</dbReference>
<dbReference type="InterPro" id="IPR029903">
    <property type="entry name" value="RmlD-like-bd"/>
</dbReference>
<dbReference type="NCBIfam" id="TIGR01214">
    <property type="entry name" value="rmlD"/>
    <property type="match status" value="1"/>
</dbReference>
<evidence type="ECO:0000256" key="2">
    <source>
        <dbReference type="RuleBase" id="RU364082"/>
    </source>
</evidence>
<evidence type="ECO:0000259" key="3">
    <source>
        <dbReference type="Pfam" id="PF04321"/>
    </source>
</evidence>
<reference evidence="5" key="1">
    <citation type="journal article" date="2019" name="Int. J. Syst. Evol. Microbiol.">
        <title>The Global Catalogue of Microorganisms (GCM) 10K type strain sequencing project: providing services to taxonomists for standard genome sequencing and annotation.</title>
        <authorList>
            <consortium name="The Broad Institute Genomics Platform"/>
            <consortium name="The Broad Institute Genome Sequencing Center for Infectious Disease"/>
            <person name="Wu L."/>
            <person name="Ma J."/>
        </authorList>
    </citation>
    <scope>NUCLEOTIDE SEQUENCE [LARGE SCALE GENOMIC DNA]</scope>
    <source>
        <strain evidence="5">CGMCC 1.14993</strain>
    </source>
</reference>
<accession>A0A8J3AI82</accession>
<evidence type="ECO:0000313" key="4">
    <source>
        <dbReference type="EMBL" id="GGI10299.1"/>
    </source>
</evidence>
<dbReference type="PANTHER" id="PTHR10491:SF4">
    <property type="entry name" value="METHIONINE ADENOSYLTRANSFERASE 2 SUBUNIT BETA"/>
    <property type="match status" value="1"/>
</dbReference>
<dbReference type="InterPro" id="IPR005913">
    <property type="entry name" value="dTDP_dehydrorham_reduct"/>
</dbReference>
<dbReference type="Pfam" id="PF04321">
    <property type="entry name" value="RmlD_sub_bind"/>
    <property type="match status" value="1"/>
</dbReference>
<dbReference type="AlphaFoldDB" id="A0A8J3AI82"/>
<dbReference type="SUPFAM" id="SSF51735">
    <property type="entry name" value="NAD(P)-binding Rossmann-fold domains"/>
    <property type="match status" value="1"/>
</dbReference>
<keyword evidence="2" id="KW-0521">NADP</keyword>
<name>A0A8J3AI82_9BACI</name>
<organism evidence="4 5">
    <name type="scientific">Gottfriedia solisilvae</name>
    <dbReference type="NCBI Taxonomy" id="1516104"/>
    <lineage>
        <taxon>Bacteria</taxon>
        <taxon>Bacillati</taxon>
        <taxon>Bacillota</taxon>
        <taxon>Bacilli</taxon>
        <taxon>Bacillales</taxon>
        <taxon>Bacillaceae</taxon>
        <taxon>Gottfriedia</taxon>
    </lineage>
</organism>
<dbReference type="EMBL" id="BMHB01000001">
    <property type="protein sequence ID" value="GGI10299.1"/>
    <property type="molecule type" value="Genomic_DNA"/>
</dbReference>
<dbReference type="PANTHER" id="PTHR10491">
    <property type="entry name" value="DTDP-4-DEHYDRORHAMNOSE REDUCTASE"/>
    <property type="match status" value="1"/>
</dbReference>
<dbReference type="OrthoDB" id="9803892at2"/>
<dbReference type="Gene3D" id="3.40.50.720">
    <property type="entry name" value="NAD(P)-binding Rossmann-like Domain"/>
    <property type="match status" value="1"/>
</dbReference>
<dbReference type="Proteomes" id="UP000626244">
    <property type="component" value="Unassembled WGS sequence"/>
</dbReference>
<protein>
    <recommendedName>
        <fullName evidence="2">dTDP-4-dehydrorhamnose reductase</fullName>
        <ecNumber evidence="2">1.1.1.133</ecNumber>
    </recommendedName>
</protein>
<dbReference type="EC" id="1.1.1.133" evidence="2"/>
<dbReference type="GO" id="GO:0019305">
    <property type="term" value="P:dTDP-rhamnose biosynthetic process"/>
    <property type="evidence" value="ECO:0007669"/>
    <property type="project" value="UniProtKB-UniPathway"/>
</dbReference>
<proteinExistence type="inferred from homology"/>
<comment type="pathway">
    <text evidence="2">Carbohydrate biosynthesis; dTDP-L-rhamnose biosynthesis.</text>
</comment>
<keyword evidence="2" id="KW-0560">Oxidoreductase</keyword>